<sequence>MNYMALYMAQDGSGWLSLPFTTTITTTTTTITLEAEFHSPVSPPFRNLFMHLQHRQDLILGADRDLLLVPWMPGLGAATEMHEWILHLLREMCDGGPLRRGQQLQPPQQGASNPQNKARKEDQARSGRTAVDATTGAHRQQSSGLEDSRAGKGGGSLGTREGAEVETFMKAAQQGKLPLRADWRIRRRIAMMVSISAMLDLCECEDAGHTLPESAQTMERLKSIKTLVMKTPPLLFVLDCAKGGGDIGILQTKQEVCVD</sequence>
<evidence type="ECO:0000313" key="2">
    <source>
        <dbReference type="EMBL" id="GIL84713.1"/>
    </source>
</evidence>
<dbReference type="OrthoDB" id="557837at2759"/>
<feature type="compositionally biased region" description="Low complexity" evidence="1">
    <location>
        <begin position="97"/>
        <end position="110"/>
    </location>
</feature>
<evidence type="ECO:0000313" key="3">
    <source>
        <dbReference type="Proteomes" id="UP000747110"/>
    </source>
</evidence>
<dbReference type="Proteomes" id="UP000747110">
    <property type="component" value="Unassembled WGS sequence"/>
</dbReference>
<name>A0A8J4CLE9_9CHLO</name>
<dbReference type="EMBL" id="BNCP01000030">
    <property type="protein sequence ID" value="GIL84713.1"/>
    <property type="molecule type" value="Genomic_DNA"/>
</dbReference>
<evidence type="ECO:0000256" key="1">
    <source>
        <dbReference type="SAM" id="MobiDB-lite"/>
    </source>
</evidence>
<accession>A0A8J4CLE9</accession>
<protein>
    <submittedName>
        <fullName evidence="2">Uncharacterized protein</fullName>
    </submittedName>
</protein>
<dbReference type="AlphaFoldDB" id="A0A8J4CLE9"/>
<keyword evidence="3" id="KW-1185">Reference proteome</keyword>
<reference evidence="2" key="1">
    <citation type="journal article" date="2021" name="Proc. Natl. Acad. Sci. U.S.A.">
        <title>Three genomes in the algal genus Volvox reveal the fate of a haploid sex-determining region after a transition to homothallism.</title>
        <authorList>
            <person name="Yamamoto K."/>
            <person name="Hamaji T."/>
            <person name="Kawai-Toyooka H."/>
            <person name="Matsuzaki R."/>
            <person name="Takahashi F."/>
            <person name="Nishimura Y."/>
            <person name="Kawachi M."/>
            <person name="Noguchi H."/>
            <person name="Minakuchi Y."/>
            <person name="Umen J.G."/>
            <person name="Toyoda A."/>
            <person name="Nozaki H."/>
        </authorList>
    </citation>
    <scope>NUCLEOTIDE SEQUENCE</scope>
    <source>
        <strain evidence="2">NIES-3786</strain>
    </source>
</reference>
<comment type="caution">
    <text evidence="2">The sequence shown here is derived from an EMBL/GenBank/DDBJ whole genome shotgun (WGS) entry which is preliminary data.</text>
</comment>
<organism evidence="2 3">
    <name type="scientific">Volvox reticuliferus</name>
    <dbReference type="NCBI Taxonomy" id="1737510"/>
    <lineage>
        <taxon>Eukaryota</taxon>
        <taxon>Viridiplantae</taxon>
        <taxon>Chlorophyta</taxon>
        <taxon>core chlorophytes</taxon>
        <taxon>Chlorophyceae</taxon>
        <taxon>CS clade</taxon>
        <taxon>Chlamydomonadales</taxon>
        <taxon>Volvocaceae</taxon>
        <taxon>Volvox</taxon>
    </lineage>
</organism>
<proteinExistence type="predicted"/>
<feature type="region of interest" description="Disordered" evidence="1">
    <location>
        <begin position="97"/>
        <end position="160"/>
    </location>
</feature>
<gene>
    <name evidence="2" type="ORF">Vretifemale_13334</name>
</gene>